<keyword evidence="13 24" id="KW-0418">Kinase</keyword>
<evidence type="ECO:0000256" key="20">
    <source>
        <dbReference type="ARBA" id="ARBA00030800"/>
    </source>
</evidence>
<dbReference type="InterPro" id="IPR011712">
    <property type="entry name" value="Sig_transdc_His_kin_sub3_dim/P"/>
</dbReference>
<evidence type="ECO:0000256" key="4">
    <source>
        <dbReference type="ARBA" id="ARBA00004651"/>
    </source>
</evidence>
<evidence type="ECO:0000313" key="25">
    <source>
        <dbReference type="Proteomes" id="UP000465601"/>
    </source>
</evidence>
<evidence type="ECO:0000256" key="17">
    <source>
        <dbReference type="ARBA" id="ARBA00023014"/>
    </source>
</evidence>
<keyword evidence="9" id="KW-0963">Cytoplasm</keyword>
<dbReference type="OrthoDB" id="9781904at2"/>
<keyword evidence="17" id="KW-0411">Iron-sulfur</keyword>
<keyword evidence="8" id="KW-0004">4Fe-4S</keyword>
<evidence type="ECO:0000256" key="15">
    <source>
        <dbReference type="ARBA" id="ARBA00023004"/>
    </source>
</evidence>
<keyword evidence="21" id="KW-0175">Coiled coil</keyword>
<accession>A0A833HNY4</accession>
<keyword evidence="15" id="KW-0408">Iron</keyword>
<evidence type="ECO:0000256" key="7">
    <source>
        <dbReference type="ARBA" id="ARBA00022475"/>
    </source>
</evidence>
<evidence type="ECO:0000256" key="1">
    <source>
        <dbReference type="ARBA" id="ARBA00000085"/>
    </source>
</evidence>
<keyword evidence="7" id="KW-1003">Cell membrane</keyword>
<dbReference type="RefSeq" id="WP_151865860.1">
    <property type="nucleotide sequence ID" value="NZ_WBZB01000024.1"/>
</dbReference>
<gene>
    <name evidence="24" type="ORF">F8153_08145</name>
</gene>
<dbReference type="SMART" id="SM00387">
    <property type="entry name" value="HATPase_c"/>
    <property type="match status" value="1"/>
</dbReference>
<evidence type="ECO:0000256" key="18">
    <source>
        <dbReference type="ARBA" id="ARBA00023136"/>
    </source>
</evidence>
<dbReference type="InterPro" id="IPR036890">
    <property type="entry name" value="HATPase_C_sf"/>
</dbReference>
<evidence type="ECO:0000259" key="23">
    <source>
        <dbReference type="PROSITE" id="PS50109"/>
    </source>
</evidence>
<dbReference type="GO" id="GO:0000155">
    <property type="term" value="F:phosphorelay sensor kinase activity"/>
    <property type="evidence" value="ECO:0007669"/>
    <property type="project" value="InterPro"/>
</dbReference>
<evidence type="ECO:0000256" key="2">
    <source>
        <dbReference type="ARBA" id="ARBA00001966"/>
    </source>
</evidence>
<dbReference type="PANTHER" id="PTHR24421:SF37">
    <property type="entry name" value="SENSOR HISTIDINE KINASE NARS"/>
    <property type="match status" value="1"/>
</dbReference>
<keyword evidence="16" id="KW-0902">Two-component regulatory system</keyword>
<dbReference type="GO" id="GO:0005737">
    <property type="term" value="C:cytoplasm"/>
    <property type="evidence" value="ECO:0007669"/>
    <property type="project" value="UniProtKB-SubCell"/>
</dbReference>
<evidence type="ECO:0000256" key="9">
    <source>
        <dbReference type="ARBA" id="ARBA00022490"/>
    </source>
</evidence>
<keyword evidence="25" id="KW-1185">Reference proteome</keyword>
<keyword evidence="12" id="KW-0479">Metal-binding</keyword>
<evidence type="ECO:0000256" key="10">
    <source>
        <dbReference type="ARBA" id="ARBA00022679"/>
    </source>
</evidence>
<dbReference type="Pfam" id="PF02518">
    <property type="entry name" value="HATPase_c"/>
    <property type="match status" value="1"/>
</dbReference>
<feature type="coiled-coil region" evidence="21">
    <location>
        <begin position="122"/>
        <end position="149"/>
    </location>
</feature>
<dbReference type="InterPro" id="IPR003594">
    <property type="entry name" value="HATPase_dom"/>
</dbReference>
<evidence type="ECO:0000256" key="8">
    <source>
        <dbReference type="ARBA" id="ARBA00022485"/>
    </source>
</evidence>
<evidence type="ECO:0000256" key="19">
    <source>
        <dbReference type="ARBA" id="ARBA00024827"/>
    </source>
</evidence>
<dbReference type="InterPro" id="IPR004358">
    <property type="entry name" value="Sig_transdc_His_kin-like_C"/>
</dbReference>
<dbReference type="Pfam" id="PF07730">
    <property type="entry name" value="HisKA_3"/>
    <property type="match status" value="1"/>
</dbReference>
<feature type="transmembrane region" description="Helical" evidence="22">
    <location>
        <begin position="61"/>
        <end position="83"/>
    </location>
</feature>
<dbReference type="PRINTS" id="PR00344">
    <property type="entry name" value="BCTRLSENSOR"/>
</dbReference>
<evidence type="ECO:0000256" key="16">
    <source>
        <dbReference type="ARBA" id="ARBA00023012"/>
    </source>
</evidence>
<evidence type="ECO:0000256" key="3">
    <source>
        <dbReference type="ARBA" id="ARBA00004496"/>
    </source>
</evidence>
<evidence type="ECO:0000256" key="21">
    <source>
        <dbReference type="SAM" id="Coils"/>
    </source>
</evidence>
<dbReference type="Proteomes" id="UP000465601">
    <property type="component" value="Unassembled WGS sequence"/>
</dbReference>
<dbReference type="PANTHER" id="PTHR24421">
    <property type="entry name" value="NITRATE/NITRITE SENSOR PROTEIN NARX-RELATED"/>
    <property type="match status" value="1"/>
</dbReference>
<dbReference type="AlphaFoldDB" id="A0A833HNY4"/>
<reference evidence="24 25" key="1">
    <citation type="submission" date="2019-10" db="EMBL/GenBank/DDBJ databases">
        <title>Alkaliphilus serpentinus sp. nov. and Alkaliphilus pronyensis sp. nov., two novel anaerobic alkaliphilic species isolated from the serpentinized-hosted hydrothermal field of the Prony Bay (New Caledonia).</title>
        <authorList>
            <person name="Postec A."/>
        </authorList>
    </citation>
    <scope>NUCLEOTIDE SEQUENCE [LARGE SCALE GENOMIC DNA]</scope>
    <source>
        <strain evidence="24 25">LacT</strain>
    </source>
</reference>
<comment type="cofactor">
    <cofactor evidence="2">
        <name>[4Fe-4S] cluster</name>
        <dbReference type="ChEBI" id="CHEBI:49883"/>
    </cofactor>
</comment>
<dbReference type="GO" id="GO:0046983">
    <property type="term" value="F:protein dimerization activity"/>
    <property type="evidence" value="ECO:0007669"/>
    <property type="project" value="InterPro"/>
</dbReference>
<protein>
    <recommendedName>
        <fullName evidence="6">Oxygen sensor histidine kinase NreB</fullName>
        <ecNumber evidence="5">2.7.13.3</ecNumber>
    </recommendedName>
    <alternativeName>
        <fullName evidence="20">Nitrogen regulation protein B</fullName>
    </alternativeName>
</protein>
<dbReference type="EMBL" id="WBZB01000024">
    <property type="protein sequence ID" value="KAB3530053.1"/>
    <property type="molecule type" value="Genomic_DNA"/>
</dbReference>
<evidence type="ECO:0000256" key="12">
    <source>
        <dbReference type="ARBA" id="ARBA00022723"/>
    </source>
</evidence>
<dbReference type="EC" id="2.7.13.3" evidence="5"/>
<keyword evidence="11 22" id="KW-0812">Transmembrane</keyword>
<evidence type="ECO:0000256" key="13">
    <source>
        <dbReference type="ARBA" id="ARBA00022777"/>
    </source>
</evidence>
<evidence type="ECO:0000256" key="6">
    <source>
        <dbReference type="ARBA" id="ARBA00017322"/>
    </source>
</evidence>
<keyword evidence="14 22" id="KW-1133">Transmembrane helix</keyword>
<dbReference type="InterPro" id="IPR050482">
    <property type="entry name" value="Sensor_HK_TwoCompSys"/>
</dbReference>
<dbReference type="InterPro" id="IPR005467">
    <property type="entry name" value="His_kinase_dom"/>
</dbReference>
<dbReference type="Gene3D" id="1.20.5.1930">
    <property type="match status" value="1"/>
</dbReference>
<proteinExistence type="predicted"/>
<comment type="subcellular location">
    <subcellularLocation>
        <location evidence="4">Cell membrane</location>
        <topology evidence="4">Multi-pass membrane protein</topology>
    </subcellularLocation>
    <subcellularLocation>
        <location evidence="3">Cytoplasm</location>
    </subcellularLocation>
</comment>
<comment type="caution">
    <text evidence="24">The sequence shown here is derived from an EMBL/GenBank/DDBJ whole genome shotgun (WGS) entry which is preliminary data.</text>
</comment>
<dbReference type="SUPFAM" id="SSF55874">
    <property type="entry name" value="ATPase domain of HSP90 chaperone/DNA topoisomerase II/histidine kinase"/>
    <property type="match status" value="1"/>
</dbReference>
<feature type="transmembrane region" description="Helical" evidence="22">
    <location>
        <begin position="21"/>
        <end position="41"/>
    </location>
</feature>
<comment type="function">
    <text evidence="19">Member of the two-component regulatory system NreB/NreC involved in the control of dissimilatory nitrate/nitrite reduction in response to oxygen. NreB functions as a direct oxygen sensor histidine kinase which is autophosphorylated, in the absence of oxygen, probably at the conserved histidine residue, and transfers its phosphate group probably to a conserved aspartate residue of NreC. NreB/NreC activates the expression of the nitrate (narGHJI) and nitrite (nir) reductase operons, as well as the putative nitrate transporter gene narT.</text>
</comment>
<evidence type="ECO:0000256" key="14">
    <source>
        <dbReference type="ARBA" id="ARBA00022989"/>
    </source>
</evidence>
<dbReference type="GO" id="GO:0046872">
    <property type="term" value="F:metal ion binding"/>
    <property type="evidence" value="ECO:0007669"/>
    <property type="project" value="UniProtKB-KW"/>
</dbReference>
<dbReference type="GO" id="GO:0005886">
    <property type="term" value="C:plasma membrane"/>
    <property type="evidence" value="ECO:0007669"/>
    <property type="project" value="UniProtKB-SubCell"/>
</dbReference>
<sequence length="367" mass="41850">MNLKLFTSNRSKKGLRWEILTKIYLSSILGITLTTLFIYTSLSIVNWGQMSLLNSYVLNNFHILITSMIAASFIPVMIIGIPFSYKIKNSLSNLEEALESLSRGRIDLRLGLDDYYDFNRLNHQYNLTADQIQRQVESLQRLVNENKKILLNAEAAASLGERKKIARELHDSISQQLFAISITMGAIKNIIEKNPQEARKHFDNVEKMVNLAQQELRALLMHLRPVRLNGTPLNEGVTALLRELKEKNKNIDIKWNIDEVAKLSQGVEDHLFRVLQEALSNALRHSKASLIKVKLFIRNNLLLLFIEDNGVGFSLSQDKKTSYGVSTMQERVTEIGGRIEILSYPGKGTRIEIRVPIDIEGTYKIEN</sequence>
<feature type="domain" description="Histidine kinase" evidence="23">
    <location>
        <begin position="164"/>
        <end position="359"/>
    </location>
</feature>
<evidence type="ECO:0000256" key="11">
    <source>
        <dbReference type="ARBA" id="ARBA00022692"/>
    </source>
</evidence>
<keyword evidence="10" id="KW-0808">Transferase</keyword>
<evidence type="ECO:0000313" key="24">
    <source>
        <dbReference type="EMBL" id="KAB3530053.1"/>
    </source>
</evidence>
<organism evidence="24 25">
    <name type="scientific">Alkaliphilus serpentinus</name>
    <dbReference type="NCBI Taxonomy" id="1482731"/>
    <lineage>
        <taxon>Bacteria</taxon>
        <taxon>Bacillati</taxon>
        <taxon>Bacillota</taxon>
        <taxon>Clostridia</taxon>
        <taxon>Peptostreptococcales</taxon>
        <taxon>Natronincolaceae</taxon>
        <taxon>Alkaliphilus</taxon>
    </lineage>
</organism>
<dbReference type="CDD" id="cd16917">
    <property type="entry name" value="HATPase_UhpB-NarQ-NarX-like"/>
    <property type="match status" value="1"/>
</dbReference>
<dbReference type="PROSITE" id="PS50109">
    <property type="entry name" value="HIS_KIN"/>
    <property type="match status" value="1"/>
</dbReference>
<dbReference type="GO" id="GO:0051539">
    <property type="term" value="F:4 iron, 4 sulfur cluster binding"/>
    <property type="evidence" value="ECO:0007669"/>
    <property type="project" value="UniProtKB-KW"/>
</dbReference>
<name>A0A833HNY4_9FIRM</name>
<keyword evidence="18 22" id="KW-0472">Membrane</keyword>
<dbReference type="Gene3D" id="3.30.565.10">
    <property type="entry name" value="Histidine kinase-like ATPase, C-terminal domain"/>
    <property type="match status" value="1"/>
</dbReference>
<evidence type="ECO:0000256" key="5">
    <source>
        <dbReference type="ARBA" id="ARBA00012438"/>
    </source>
</evidence>
<evidence type="ECO:0000256" key="22">
    <source>
        <dbReference type="SAM" id="Phobius"/>
    </source>
</evidence>
<comment type="catalytic activity">
    <reaction evidence="1">
        <text>ATP + protein L-histidine = ADP + protein N-phospho-L-histidine.</text>
        <dbReference type="EC" id="2.7.13.3"/>
    </reaction>
</comment>